<evidence type="ECO:0000256" key="1">
    <source>
        <dbReference type="SAM" id="MobiDB-lite"/>
    </source>
</evidence>
<feature type="compositionally biased region" description="Basic and acidic residues" evidence="1">
    <location>
        <begin position="71"/>
        <end position="80"/>
    </location>
</feature>
<proteinExistence type="predicted"/>
<sequence>MSDQKGDDGRGELEKERVKKIGRESLGRRGGEDVRKERERGYERRIRGVKEEEQNRNVGEKEADIMYEEEESKRQMFKEG</sequence>
<accession>A0A0L8HQ12</accession>
<evidence type="ECO:0000313" key="2">
    <source>
        <dbReference type="EMBL" id="KOF90830.1"/>
    </source>
</evidence>
<dbReference type="EMBL" id="KQ417676">
    <property type="protein sequence ID" value="KOF90830.1"/>
    <property type="molecule type" value="Genomic_DNA"/>
</dbReference>
<feature type="compositionally biased region" description="Basic and acidic residues" evidence="1">
    <location>
        <begin position="1"/>
        <end position="64"/>
    </location>
</feature>
<dbReference type="AlphaFoldDB" id="A0A0L8HQ12"/>
<name>A0A0L8HQ12_OCTBM</name>
<gene>
    <name evidence="2" type="ORF">OCBIM_22010396mg</name>
</gene>
<reference evidence="2" key="1">
    <citation type="submission" date="2015-07" db="EMBL/GenBank/DDBJ databases">
        <title>MeaNS - Measles Nucleotide Surveillance Program.</title>
        <authorList>
            <person name="Tran T."/>
            <person name="Druce J."/>
        </authorList>
    </citation>
    <scope>NUCLEOTIDE SEQUENCE</scope>
    <source>
        <strain evidence="2">UCB-OBI-ISO-001</strain>
        <tissue evidence="2">Gonad</tissue>
    </source>
</reference>
<feature type="region of interest" description="Disordered" evidence="1">
    <location>
        <begin position="1"/>
        <end position="80"/>
    </location>
</feature>
<organism evidence="2">
    <name type="scientific">Octopus bimaculoides</name>
    <name type="common">California two-spotted octopus</name>
    <dbReference type="NCBI Taxonomy" id="37653"/>
    <lineage>
        <taxon>Eukaryota</taxon>
        <taxon>Metazoa</taxon>
        <taxon>Spiralia</taxon>
        <taxon>Lophotrochozoa</taxon>
        <taxon>Mollusca</taxon>
        <taxon>Cephalopoda</taxon>
        <taxon>Coleoidea</taxon>
        <taxon>Octopodiformes</taxon>
        <taxon>Octopoda</taxon>
        <taxon>Incirrata</taxon>
        <taxon>Octopodidae</taxon>
        <taxon>Octopus</taxon>
    </lineage>
</organism>
<protein>
    <submittedName>
        <fullName evidence="2">Uncharacterized protein</fullName>
    </submittedName>
</protein>